<sequence length="449" mass="48877">MRKTTASVINLGCRVNRVESDKIAVGLISHGFELVDEDEAQLIVINTCAVTGEAEAKTRKAVRKAAGRSLEPIVIVTGCVVNLNPGELTSISDRVIAEPSKADVVSRALHAIGRVADSSEGRHLDDRESSTMLSVSSGEAHVDEDPHAISDLLGRSRYGIKIQDGCNHRCTYCIVWKARGPERSVPLDSVIRDVRSAELAGVPEVVLTGVNLGAYRYELADGTVVGIARLLQEILDQTAIPQVRLSSIEPMDVDLDLVRVMSCNQDRVAPFLHLPIQSGCTQTLRRMGRPYSAETLLANVDAIRDILPSVSISCDLIVGFPGETDEEFARTLEACRKIGFSRMHVFRYSKRPGTPAATAPNQVDPKVMAARSARVRRLAEQMARQDAESRIGSVENAVFEYEDKGTLGSFHKVIIEDAPAGMRGAIAPVRIVSLDDDGYLHARLVDYQS</sequence>
<reference evidence="11 12" key="1">
    <citation type="submission" date="2018-08" db="EMBL/GenBank/DDBJ databases">
        <title>A genome reference for cultivated species of the human gut microbiota.</title>
        <authorList>
            <person name="Zou Y."/>
            <person name="Xue W."/>
            <person name="Luo G."/>
        </authorList>
    </citation>
    <scope>NUCLEOTIDE SEQUENCE [LARGE SCALE GENOMIC DNA]</scope>
    <source>
        <strain evidence="11 12">TF08-14</strain>
    </source>
</reference>
<evidence type="ECO:0000256" key="7">
    <source>
        <dbReference type="ARBA" id="ARBA00023014"/>
    </source>
</evidence>
<dbReference type="PANTHER" id="PTHR11918:SF45">
    <property type="entry name" value="THREONYLCARBAMOYLADENOSINE TRNA METHYLTHIOTRANSFERASE"/>
    <property type="match status" value="1"/>
</dbReference>
<evidence type="ECO:0000256" key="2">
    <source>
        <dbReference type="ARBA" id="ARBA00022485"/>
    </source>
</evidence>
<feature type="domain" description="Radical SAM core" evidence="10">
    <location>
        <begin position="152"/>
        <end position="386"/>
    </location>
</feature>
<gene>
    <name evidence="11" type="ORF">DXC81_09185</name>
</gene>
<dbReference type="RefSeq" id="WP_117680116.1">
    <property type="nucleotide sequence ID" value="NZ_CAJJKC010000002.1"/>
</dbReference>
<feature type="domain" description="MTTase N-terminal" evidence="9">
    <location>
        <begin position="4"/>
        <end position="121"/>
    </location>
</feature>
<evidence type="ECO:0000313" key="12">
    <source>
        <dbReference type="Proteomes" id="UP000260943"/>
    </source>
</evidence>
<evidence type="ECO:0000256" key="4">
    <source>
        <dbReference type="ARBA" id="ARBA00022691"/>
    </source>
</evidence>
<dbReference type="InterPro" id="IPR005839">
    <property type="entry name" value="Methylthiotransferase"/>
</dbReference>
<dbReference type="InterPro" id="IPR023404">
    <property type="entry name" value="rSAM_horseshoe"/>
</dbReference>
<dbReference type="GO" id="GO:0046872">
    <property type="term" value="F:metal ion binding"/>
    <property type="evidence" value="ECO:0007669"/>
    <property type="project" value="UniProtKB-KW"/>
</dbReference>
<dbReference type="PROSITE" id="PS51449">
    <property type="entry name" value="MTTASE_N"/>
    <property type="match status" value="1"/>
</dbReference>
<dbReference type="AlphaFoldDB" id="A0A3E4QPQ2"/>
<dbReference type="GO" id="GO:0051539">
    <property type="term" value="F:4 iron, 4 sulfur cluster binding"/>
    <property type="evidence" value="ECO:0007669"/>
    <property type="project" value="UniProtKB-KW"/>
</dbReference>
<dbReference type="PANTHER" id="PTHR11918">
    <property type="entry name" value="RADICAL SAM PROTEINS"/>
    <property type="match status" value="1"/>
</dbReference>
<dbReference type="PROSITE" id="PS51918">
    <property type="entry name" value="RADICAL_SAM"/>
    <property type="match status" value="1"/>
</dbReference>
<proteinExistence type="predicted"/>
<evidence type="ECO:0000313" key="11">
    <source>
        <dbReference type="EMBL" id="RGL08272.1"/>
    </source>
</evidence>
<evidence type="ECO:0000256" key="3">
    <source>
        <dbReference type="ARBA" id="ARBA00022679"/>
    </source>
</evidence>
<dbReference type="InterPro" id="IPR006638">
    <property type="entry name" value="Elp3/MiaA/NifB-like_rSAM"/>
</dbReference>
<evidence type="ECO:0000256" key="5">
    <source>
        <dbReference type="ARBA" id="ARBA00022723"/>
    </source>
</evidence>
<dbReference type="Gene3D" id="3.40.50.12160">
    <property type="entry name" value="Methylthiotransferase, N-terminal domain"/>
    <property type="match status" value="1"/>
</dbReference>
<dbReference type="SFLD" id="SFLDS00029">
    <property type="entry name" value="Radical_SAM"/>
    <property type="match status" value="1"/>
</dbReference>
<dbReference type="EC" id="2.8.4.-" evidence="11"/>
<dbReference type="InterPro" id="IPR007197">
    <property type="entry name" value="rSAM"/>
</dbReference>
<evidence type="ECO:0000256" key="8">
    <source>
        <dbReference type="SAM" id="MobiDB-lite"/>
    </source>
</evidence>
<dbReference type="Gene3D" id="3.80.30.20">
    <property type="entry name" value="tm_1862 like domain"/>
    <property type="match status" value="1"/>
</dbReference>
<dbReference type="NCBIfam" id="TIGR00089">
    <property type="entry name" value="MiaB/RimO family radical SAM methylthiotransferase"/>
    <property type="match status" value="1"/>
</dbReference>
<dbReference type="SFLD" id="SFLDG01082">
    <property type="entry name" value="B12-binding_domain_containing"/>
    <property type="match status" value="1"/>
</dbReference>
<evidence type="ECO:0000256" key="6">
    <source>
        <dbReference type="ARBA" id="ARBA00023004"/>
    </source>
</evidence>
<evidence type="ECO:0000259" key="10">
    <source>
        <dbReference type="PROSITE" id="PS51918"/>
    </source>
</evidence>
<dbReference type="CDD" id="cd01335">
    <property type="entry name" value="Radical_SAM"/>
    <property type="match status" value="1"/>
</dbReference>
<dbReference type="InterPro" id="IPR013848">
    <property type="entry name" value="Methylthiotransferase_N"/>
</dbReference>
<dbReference type="Pfam" id="PF04055">
    <property type="entry name" value="Radical_SAM"/>
    <property type="match status" value="1"/>
</dbReference>
<keyword evidence="2" id="KW-0004">4Fe-4S</keyword>
<dbReference type="Proteomes" id="UP000260943">
    <property type="component" value="Unassembled WGS sequence"/>
</dbReference>
<dbReference type="InterPro" id="IPR020612">
    <property type="entry name" value="Methylthiotransferase_CS"/>
</dbReference>
<organism evidence="11 12">
    <name type="scientific">Collinsella tanakaei</name>
    <dbReference type="NCBI Taxonomy" id="626935"/>
    <lineage>
        <taxon>Bacteria</taxon>
        <taxon>Bacillati</taxon>
        <taxon>Actinomycetota</taxon>
        <taxon>Coriobacteriia</taxon>
        <taxon>Coriobacteriales</taxon>
        <taxon>Coriobacteriaceae</taxon>
        <taxon>Collinsella</taxon>
    </lineage>
</organism>
<accession>A0A3E4QPQ2</accession>
<comment type="cofactor">
    <cofactor evidence="1">
        <name>[4Fe-4S] cluster</name>
        <dbReference type="ChEBI" id="CHEBI:49883"/>
    </cofactor>
</comment>
<feature type="compositionally biased region" description="Basic and acidic residues" evidence="8">
    <location>
        <begin position="119"/>
        <end position="129"/>
    </location>
</feature>
<dbReference type="EMBL" id="QSRJ01000011">
    <property type="protein sequence ID" value="RGL08272.1"/>
    <property type="molecule type" value="Genomic_DNA"/>
</dbReference>
<dbReference type="PROSITE" id="PS01278">
    <property type="entry name" value="MTTASE_RADICAL"/>
    <property type="match status" value="1"/>
</dbReference>
<comment type="caution">
    <text evidence="11">The sequence shown here is derived from an EMBL/GenBank/DDBJ whole genome shotgun (WGS) entry which is preliminary data.</text>
</comment>
<name>A0A3E4QPQ2_9ACTN</name>
<evidence type="ECO:0000256" key="1">
    <source>
        <dbReference type="ARBA" id="ARBA00001966"/>
    </source>
</evidence>
<keyword evidence="6" id="KW-0408">Iron</keyword>
<keyword evidence="3 11" id="KW-0808">Transferase</keyword>
<dbReference type="Pfam" id="PF00919">
    <property type="entry name" value="UPF0004"/>
    <property type="match status" value="1"/>
</dbReference>
<dbReference type="SUPFAM" id="SSF102114">
    <property type="entry name" value="Radical SAM enzymes"/>
    <property type="match status" value="1"/>
</dbReference>
<dbReference type="SMART" id="SM00729">
    <property type="entry name" value="Elp3"/>
    <property type="match status" value="1"/>
</dbReference>
<dbReference type="InterPro" id="IPR038135">
    <property type="entry name" value="Methylthiotransferase_N_sf"/>
</dbReference>
<keyword evidence="4" id="KW-0949">S-adenosyl-L-methionine</keyword>
<dbReference type="GO" id="GO:0035598">
    <property type="term" value="F:tRNA (N(6)-L-threonylcarbamoyladenosine(37)-C(2))-methylthiotransferase activity"/>
    <property type="evidence" value="ECO:0007669"/>
    <property type="project" value="TreeGrafter"/>
</dbReference>
<evidence type="ECO:0000259" key="9">
    <source>
        <dbReference type="PROSITE" id="PS51449"/>
    </source>
</evidence>
<feature type="region of interest" description="Disordered" evidence="8">
    <location>
        <begin position="119"/>
        <end position="142"/>
    </location>
</feature>
<protein>
    <submittedName>
        <fullName evidence="11">MiaB/RimO family radical SAM methylthiotransferase</fullName>
        <ecNumber evidence="11">2.8.4.-</ecNumber>
    </submittedName>
</protein>
<keyword evidence="5" id="KW-0479">Metal-binding</keyword>
<keyword evidence="7" id="KW-0411">Iron-sulfur</keyword>
<dbReference type="InterPro" id="IPR058240">
    <property type="entry name" value="rSAM_sf"/>
</dbReference>